<keyword evidence="2 4" id="KW-0689">Ribosomal protein</keyword>
<evidence type="ECO:0000256" key="1">
    <source>
        <dbReference type="ARBA" id="ARBA00007320"/>
    </source>
</evidence>
<evidence type="ECO:0000256" key="5">
    <source>
        <dbReference type="RuleBase" id="RU003888"/>
    </source>
</evidence>
<dbReference type="SUPFAM" id="SSF52080">
    <property type="entry name" value="Ribosomal proteins L15p and L18e"/>
    <property type="match status" value="1"/>
</dbReference>
<feature type="compositionally biased region" description="Basic residues" evidence="6">
    <location>
        <begin position="9"/>
        <end position="20"/>
    </location>
</feature>
<evidence type="ECO:0000256" key="2">
    <source>
        <dbReference type="ARBA" id="ARBA00022980"/>
    </source>
</evidence>
<dbReference type="GO" id="GO:0019843">
    <property type="term" value="F:rRNA binding"/>
    <property type="evidence" value="ECO:0007669"/>
    <property type="project" value="UniProtKB-UniRule"/>
</dbReference>
<dbReference type="GO" id="GO:0022625">
    <property type="term" value="C:cytosolic large ribosomal subunit"/>
    <property type="evidence" value="ECO:0007669"/>
    <property type="project" value="TreeGrafter"/>
</dbReference>
<dbReference type="InterPro" id="IPR005749">
    <property type="entry name" value="Ribosomal_uL15_bac-type"/>
</dbReference>
<evidence type="ECO:0000256" key="4">
    <source>
        <dbReference type="HAMAP-Rule" id="MF_01341"/>
    </source>
</evidence>
<dbReference type="InterPro" id="IPR001196">
    <property type="entry name" value="Ribosomal_uL15_CS"/>
</dbReference>
<keyword evidence="3 4" id="KW-0687">Ribonucleoprotein</keyword>
<evidence type="ECO:0000259" key="7">
    <source>
        <dbReference type="Pfam" id="PF00828"/>
    </source>
</evidence>
<comment type="function">
    <text evidence="4">Binds to the 23S rRNA.</text>
</comment>
<dbReference type="GO" id="GO:0003735">
    <property type="term" value="F:structural constituent of ribosome"/>
    <property type="evidence" value="ECO:0007669"/>
    <property type="project" value="InterPro"/>
</dbReference>
<evidence type="ECO:0000256" key="6">
    <source>
        <dbReference type="SAM" id="MobiDB-lite"/>
    </source>
</evidence>
<name>A0A517ZBP5_9PLAN</name>
<dbReference type="NCBIfam" id="TIGR01071">
    <property type="entry name" value="rplO_bact"/>
    <property type="match status" value="1"/>
</dbReference>
<evidence type="ECO:0000256" key="3">
    <source>
        <dbReference type="ARBA" id="ARBA00023274"/>
    </source>
</evidence>
<proteinExistence type="inferred from homology"/>
<dbReference type="Gene3D" id="3.100.10.10">
    <property type="match status" value="1"/>
</dbReference>
<dbReference type="OrthoDB" id="9810293at2"/>
<dbReference type="Proteomes" id="UP000320496">
    <property type="component" value="Chromosome"/>
</dbReference>
<dbReference type="InterPro" id="IPR036227">
    <property type="entry name" value="Ribosomal_uL15/eL18_sf"/>
</dbReference>
<feature type="compositionally biased region" description="Low complexity" evidence="6">
    <location>
        <begin position="39"/>
        <end position="48"/>
    </location>
</feature>
<dbReference type="HAMAP" id="MF_01341">
    <property type="entry name" value="Ribosomal_uL15"/>
    <property type="match status" value="1"/>
</dbReference>
<evidence type="ECO:0000313" key="9">
    <source>
        <dbReference type="Proteomes" id="UP000320496"/>
    </source>
</evidence>
<keyword evidence="9" id="KW-1185">Reference proteome</keyword>
<dbReference type="PANTHER" id="PTHR12934:SF11">
    <property type="entry name" value="LARGE RIBOSOMAL SUBUNIT PROTEIN UL15M"/>
    <property type="match status" value="1"/>
</dbReference>
<feature type="domain" description="Large ribosomal subunit protein uL15/eL18" evidence="7">
    <location>
        <begin position="78"/>
        <end position="146"/>
    </location>
</feature>
<dbReference type="PANTHER" id="PTHR12934">
    <property type="entry name" value="50S RIBOSOMAL PROTEIN L15"/>
    <property type="match status" value="1"/>
</dbReference>
<comment type="similarity">
    <text evidence="1 4 5">Belongs to the universal ribosomal protein uL15 family.</text>
</comment>
<reference evidence="8 9" key="1">
    <citation type="submission" date="2019-02" db="EMBL/GenBank/DDBJ databases">
        <title>Deep-cultivation of Planctomycetes and their phenomic and genomic characterization uncovers novel biology.</title>
        <authorList>
            <person name="Wiegand S."/>
            <person name="Jogler M."/>
            <person name="Boedeker C."/>
            <person name="Pinto D."/>
            <person name="Vollmers J."/>
            <person name="Rivas-Marin E."/>
            <person name="Kohn T."/>
            <person name="Peeters S.H."/>
            <person name="Heuer A."/>
            <person name="Rast P."/>
            <person name="Oberbeckmann S."/>
            <person name="Bunk B."/>
            <person name="Jeske O."/>
            <person name="Meyerdierks A."/>
            <person name="Storesund J.E."/>
            <person name="Kallscheuer N."/>
            <person name="Luecker S."/>
            <person name="Lage O.M."/>
            <person name="Pohl T."/>
            <person name="Merkel B.J."/>
            <person name="Hornburger P."/>
            <person name="Mueller R.-W."/>
            <person name="Bruemmer F."/>
            <person name="Labrenz M."/>
            <person name="Spormann A.M."/>
            <person name="Op den Camp H."/>
            <person name="Overmann J."/>
            <person name="Amann R."/>
            <person name="Jetten M.S.M."/>
            <person name="Mascher T."/>
            <person name="Medema M.H."/>
            <person name="Devos D.P."/>
            <person name="Kaster A.-K."/>
            <person name="Ovreas L."/>
            <person name="Rohde M."/>
            <person name="Galperin M.Y."/>
            <person name="Jogler C."/>
        </authorList>
    </citation>
    <scope>NUCLEOTIDE SEQUENCE [LARGE SCALE GENOMIC DNA]</scope>
    <source>
        <strain evidence="8 9">Mal4</strain>
    </source>
</reference>
<protein>
    <recommendedName>
        <fullName evidence="4">Large ribosomal subunit protein uL15</fullName>
    </recommendedName>
</protein>
<accession>A0A517ZBP5</accession>
<dbReference type="KEGG" id="mri:Mal4_42130"/>
<feature type="region of interest" description="Disordered" evidence="6">
    <location>
        <begin position="1"/>
        <end position="48"/>
    </location>
</feature>
<organism evidence="8 9">
    <name type="scientific">Maioricimonas rarisocia</name>
    <dbReference type="NCBI Taxonomy" id="2528026"/>
    <lineage>
        <taxon>Bacteria</taxon>
        <taxon>Pseudomonadati</taxon>
        <taxon>Planctomycetota</taxon>
        <taxon>Planctomycetia</taxon>
        <taxon>Planctomycetales</taxon>
        <taxon>Planctomycetaceae</taxon>
        <taxon>Maioricimonas</taxon>
    </lineage>
</organism>
<dbReference type="Pfam" id="PF00828">
    <property type="entry name" value="Ribosomal_L27A"/>
    <property type="match status" value="1"/>
</dbReference>
<dbReference type="GO" id="GO:0006412">
    <property type="term" value="P:translation"/>
    <property type="evidence" value="ECO:0007669"/>
    <property type="project" value="UniProtKB-UniRule"/>
</dbReference>
<comment type="subunit">
    <text evidence="4">Part of the 50S ribosomal subunit.</text>
</comment>
<dbReference type="RefSeq" id="WP_145371000.1">
    <property type="nucleotide sequence ID" value="NZ_CP036275.1"/>
</dbReference>
<keyword evidence="4" id="KW-0699">rRNA-binding</keyword>
<evidence type="ECO:0000313" key="8">
    <source>
        <dbReference type="EMBL" id="QDU39860.1"/>
    </source>
</evidence>
<dbReference type="EMBL" id="CP036275">
    <property type="protein sequence ID" value="QDU39860.1"/>
    <property type="molecule type" value="Genomic_DNA"/>
</dbReference>
<dbReference type="PROSITE" id="PS00475">
    <property type="entry name" value="RIBOSOMAL_L15"/>
    <property type="match status" value="1"/>
</dbReference>
<sequence length="149" mass="16095">MILDDVHRGIQKNRKRKRVGRGIGSGHGKTCGRGHKGYGSRSGSSRRPGFVGGTMPLFRMIAKRGFNNAAFADKVLAINVSVLEEKFTDGDVVSPETLAQCGLAKGRFDSIKILGNGELKKKLTVQAHRFSRSAEEKITAAGGSIERLL</sequence>
<keyword evidence="4" id="KW-0694">RNA-binding</keyword>
<dbReference type="InterPro" id="IPR021131">
    <property type="entry name" value="Ribosomal_uL15/eL18"/>
</dbReference>
<dbReference type="InterPro" id="IPR030878">
    <property type="entry name" value="Ribosomal_uL15"/>
</dbReference>
<gene>
    <name evidence="4 8" type="primary">rplO</name>
    <name evidence="8" type="ORF">Mal4_42130</name>
</gene>
<dbReference type="AlphaFoldDB" id="A0A517ZBP5"/>